<dbReference type="AlphaFoldDB" id="A0A7Z9ATI0"/>
<accession>A0A7Z9ATI0</accession>
<organism evidence="1 2">
    <name type="scientific">Enterococcus hirae</name>
    <dbReference type="NCBI Taxonomy" id="1354"/>
    <lineage>
        <taxon>Bacteria</taxon>
        <taxon>Bacillati</taxon>
        <taxon>Bacillota</taxon>
        <taxon>Bacilli</taxon>
        <taxon>Lactobacillales</taxon>
        <taxon>Enterococcaceae</taxon>
        <taxon>Enterococcus</taxon>
    </lineage>
</organism>
<evidence type="ECO:0000313" key="1">
    <source>
        <dbReference type="EMBL" id="VTQ62784.1"/>
    </source>
</evidence>
<proteinExistence type="predicted"/>
<name>A0A7Z9ATI0_ENTHR</name>
<comment type="caution">
    <text evidence="1">The sequence shown here is derived from an EMBL/GenBank/DDBJ whole genome shotgun (WGS) entry which is preliminary data.</text>
</comment>
<protein>
    <submittedName>
        <fullName evidence="1">Uncharacterized protein</fullName>
    </submittedName>
</protein>
<evidence type="ECO:0000313" key="2">
    <source>
        <dbReference type="Proteomes" id="UP000352698"/>
    </source>
</evidence>
<sequence length="580" mass="64805">MSKINKKSVTAILIISLCAFFMVSPQIYKHALIVSNDWVFHMNRFYDTAMQLKNGTFNYFQSIYGFSQSGRVINALYGTDFAYLHGLLLLIFKTWFRFQLVSTFLCYFTAGTSMYFLGRYCHLEQKIATGMAILYMGTPTIFYYTLAQNFSGWGAAFLPLIFIPAVRMIRNRESPIQPVVLGGTISLLLSVHMFSTLLAVAALIPFFLVGLLYSNKKLVIIKQALLAVVIAIGLSFNTFAAFLDLSNDTLIPPYAVTDLLSNSTSLSFGSIGWTNFGLILSMIFVFQLVFTIVHFNKLNVLEKTINLVGAFFLLVSSKYIPWNDIGNYFTFVRKMQFPQRLGCLACILLILGFGFTIQKTFVTLEKQSVLKISVPLLLTFSLLNLTGGYALISDTAAIWNSDAPLSKDTSAAETLESNASNIRHLFGGNADLSAALQIHRKPMADYLPASGGQLEDPYKAYKEDVLHNSIPLKRSIDKQGNIHLTFTAKDTNKITLPVIIYHNSSLIINGKSRSEAQYSLTSIGALRISPKIGTNEIIVGYKPGKLFSSAIYLRILTVVIIIAYYMSKRCKFFSKNKRTQ</sequence>
<reference evidence="1 2" key="1">
    <citation type="submission" date="2019-05" db="EMBL/GenBank/DDBJ databases">
        <authorList>
            <consortium name="Pathogen Informatics"/>
        </authorList>
    </citation>
    <scope>NUCLEOTIDE SEQUENCE [LARGE SCALE GENOMIC DNA]</scope>
    <source>
        <strain evidence="1 2">NCTC12204</strain>
    </source>
</reference>
<dbReference type="Proteomes" id="UP000352698">
    <property type="component" value="Unassembled WGS sequence"/>
</dbReference>
<dbReference type="EMBL" id="CABEEP010000001">
    <property type="protein sequence ID" value="VTQ62784.1"/>
    <property type="molecule type" value="Genomic_DNA"/>
</dbReference>
<gene>
    <name evidence="1" type="ORF">NCTC12204_01100</name>
</gene>